<dbReference type="Proteomes" id="UP000478892">
    <property type="component" value="Unassembled WGS sequence"/>
</dbReference>
<feature type="repeat" description="ANK" evidence="3">
    <location>
        <begin position="195"/>
        <end position="227"/>
    </location>
</feature>
<keyword evidence="2 3" id="KW-0040">ANK repeat</keyword>
<protein>
    <submittedName>
        <fullName evidence="4">Uncharacterized protein</fullName>
    </submittedName>
</protein>
<dbReference type="PANTHER" id="PTHR24198:SF190">
    <property type="entry name" value="DYNEIN HEAVY CHAIN 12, AXONEMAL-LIKE"/>
    <property type="match status" value="1"/>
</dbReference>
<dbReference type="PROSITE" id="PS50297">
    <property type="entry name" value="ANK_REP_REGION"/>
    <property type="match status" value="4"/>
</dbReference>
<feature type="repeat" description="ANK" evidence="3">
    <location>
        <begin position="124"/>
        <end position="157"/>
    </location>
</feature>
<dbReference type="Pfam" id="PF12796">
    <property type="entry name" value="Ank_2"/>
    <property type="match status" value="1"/>
</dbReference>
<evidence type="ECO:0000256" key="3">
    <source>
        <dbReference type="PROSITE-ProRule" id="PRU00023"/>
    </source>
</evidence>
<dbReference type="AlphaFoldDB" id="A0A6L6WJK5"/>
<proteinExistence type="predicted"/>
<dbReference type="InterPro" id="IPR036770">
    <property type="entry name" value="Ankyrin_rpt-contain_sf"/>
</dbReference>
<sequence length="309" mass="33031">MGTVHRTSTTRLLESDQESIQEALFVIKSALFCATLLLLPIHAFAEETPCTGFQFSNETAAQSEEFWVKASDQVIKACITKHGIDVKSEDGAQPLNLAAYYRKTSSIVEYLLQSGSTVDNRSETGQTPLVEAAFGNGSSQTLALLIDAGADVNALNNDGQSPLLIAAAFNPRPVDLRVLIEAGADLEAPAPSFDSGGTPLGVSVQRNRPIITKLLTEAGADLDALNDFKQTPFSTALTRFQDQHALVLLRAGANPNLATPAIESVTQSLVRGYDPGTLPIALLKEAMNAGLNFELLPEEDPVMDTALHR</sequence>
<dbReference type="GO" id="GO:0005737">
    <property type="term" value="C:cytoplasm"/>
    <property type="evidence" value="ECO:0007669"/>
    <property type="project" value="TreeGrafter"/>
</dbReference>
<evidence type="ECO:0000256" key="2">
    <source>
        <dbReference type="ARBA" id="ARBA00023043"/>
    </source>
</evidence>
<feature type="repeat" description="ANK" evidence="3">
    <location>
        <begin position="158"/>
        <end position="191"/>
    </location>
</feature>
<dbReference type="PANTHER" id="PTHR24198">
    <property type="entry name" value="ANKYRIN REPEAT AND PROTEIN KINASE DOMAIN-CONTAINING PROTEIN"/>
    <property type="match status" value="1"/>
</dbReference>
<dbReference type="SMART" id="SM00248">
    <property type="entry name" value="ANK"/>
    <property type="match status" value="5"/>
</dbReference>
<evidence type="ECO:0000313" key="5">
    <source>
        <dbReference type="Proteomes" id="UP000478892"/>
    </source>
</evidence>
<dbReference type="EMBL" id="WQLV01000012">
    <property type="protein sequence ID" value="MVO17541.1"/>
    <property type="molecule type" value="Genomic_DNA"/>
</dbReference>
<name>A0A6L6WJK5_9RHOB</name>
<dbReference type="InterPro" id="IPR002110">
    <property type="entry name" value="Ankyrin_rpt"/>
</dbReference>
<keyword evidence="1" id="KW-0677">Repeat</keyword>
<accession>A0A6L6WJK5</accession>
<evidence type="ECO:0000313" key="4">
    <source>
        <dbReference type="EMBL" id="MVO17541.1"/>
    </source>
</evidence>
<dbReference type="SUPFAM" id="SSF48403">
    <property type="entry name" value="Ankyrin repeat"/>
    <property type="match status" value="1"/>
</dbReference>
<dbReference type="PROSITE" id="PS50088">
    <property type="entry name" value="ANK_REPEAT"/>
    <property type="match status" value="4"/>
</dbReference>
<gene>
    <name evidence="4" type="ORF">GO984_17135</name>
</gene>
<keyword evidence="5" id="KW-1185">Reference proteome</keyword>
<reference evidence="4 5" key="1">
    <citation type="submission" date="2019-12" db="EMBL/GenBank/DDBJ databases">
        <authorList>
            <person name="Zhang Y.-J."/>
        </authorList>
    </citation>
    <scope>NUCLEOTIDE SEQUENCE [LARGE SCALE GENOMIC DNA]</scope>
    <source>
        <strain evidence="4 5">CY05</strain>
    </source>
</reference>
<organism evidence="4 5">
    <name type="scientific">Parasedimentitalea huanghaiensis</name>
    <dbReference type="NCBI Taxonomy" id="2682100"/>
    <lineage>
        <taxon>Bacteria</taxon>
        <taxon>Pseudomonadati</taxon>
        <taxon>Pseudomonadota</taxon>
        <taxon>Alphaproteobacteria</taxon>
        <taxon>Rhodobacterales</taxon>
        <taxon>Paracoccaceae</taxon>
        <taxon>Parasedimentitalea</taxon>
    </lineage>
</organism>
<dbReference type="Gene3D" id="1.25.40.20">
    <property type="entry name" value="Ankyrin repeat-containing domain"/>
    <property type="match status" value="1"/>
</dbReference>
<feature type="repeat" description="ANK" evidence="3">
    <location>
        <begin position="90"/>
        <end position="123"/>
    </location>
</feature>
<evidence type="ECO:0000256" key="1">
    <source>
        <dbReference type="ARBA" id="ARBA00022737"/>
    </source>
</evidence>
<comment type="caution">
    <text evidence="4">The sequence shown here is derived from an EMBL/GenBank/DDBJ whole genome shotgun (WGS) entry which is preliminary data.</text>
</comment>